<feature type="domain" description="OmpR/PhoB-type" evidence="3">
    <location>
        <begin position="1"/>
        <end position="78"/>
    </location>
</feature>
<dbReference type="InterPro" id="IPR001867">
    <property type="entry name" value="OmpR/PhoB-type_DNA-bd"/>
</dbReference>
<dbReference type="GO" id="GO:0006355">
    <property type="term" value="P:regulation of DNA-templated transcription"/>
    <property type="evidence" value="ECO:0007669"/>
    <property type="project" value="InterPro"/>
</dbReference>
<proteinExistence type="predicted"/>
<gene>
    <name evidence="4" type="ORF">HUK81_12525</name>
</gene>
<accession>A0A850P3U3</accession>
<dbReference type="PROSITE" id="PS51755">
    <property type="entry name" value="OMPR_PHOB"/>
    <property type="match status" value="1"/>
</dbReference>
<evidence type="ECO:0000313" key="5">
    <source>
        <dbReference type="Proteomes" id="UP000522590"/>
    </source>
</evidence>
<dbReference type="Proteomes" id="UP000522590">
    <property type="component" value="Unassembled WGS sequence"/>
</dbReference>
<dbReference type="CDD" id="cd00383">
    <property type="entry name" value="trans_reg_C"/>
    <property type="match status" value="1"/>
</dbReference>
<dbReference type="SUPFAM" id="SSF46894">
    <property type="entry name" value="C-terminal effector domain of the bipartite response regulators"/>
    <property type="match status" value="1"/>
</dbReference>
<feature type="DNA-binding region" description="OmpR/PhoB-type" evidence="2">
    <location>
        <begin position="1"/>
        <end position="78"/>
    </location>
</feature>
<evidence type="ECO:0000256" key="1">
    <source>
        <dbReference type="ARBA" id="ARBA00023125"/>
    </source>
</evidence>
<dbReference type="InterPro" id="IPR036388">
    <property type="entry name" value="WH-like_DNA-bd_sf"/>
</dbReference>
<keyword evidence="1 2" id="KW-0238">DNA-binding</keyword>
<evidence type="ECO:0000313" key="4">
    <source>
        <dbReference type="EMBL" id="NVN37753.1"/>
    </source>
</evidence>
<protein>
    <submittedName>
        <fullName evidence="4">Helix-turn-helix domain-containing protein</fullName>
    </submittedName>
</protein>
<comment type="caution">
    <text evidence="4">The sequence shown here is derived from an EMBL/GenBank/DDBJ whole genome shotgun (WGS) entry which is preliminary data.</text>
</comment>
<name>A0A850P3U3_9PROT</name>
<reference evidence="4 5" key="1">
    <citation type="submission" date="2020-06" db="EMBL/GenBank/DDBJ databases">
        <title>Description of novel acetic acid bacteria.</title>
        <authorList>
            <person name="Sombolestani A."/>
        </authorList>
    </citation>
    <scope>NUCLEOTIDE SEQUENCE [LARGE SCALE GENOMIC DNA]</scope>
    <source>
        <strain evidence="4 5">LMG 25</strain>
    </source>
</reference>
<dbReference type="AlphaFoldDB" id="A0A850P3U3"/>
<organism evidence="4 5">
    <name type="scientific">Komagataeibacter swingsii</name>
    <dbReference type="NCBI Taxonomy" id="215220"/>
    <lineage>
        <taxon>Bacteria</taxon>
        <taxon>Pseudomonadati</taxon>
        <taxon>Pseudomonadota</taxon>
        <taxon>Alphaproteobacteria</taxon>
        <taxon>Acetobacterales</taxon>
        <taxon>Acetobacteraceae</taxon>
        <taxon>Komagataeibacter</taxon>
    </lineage>
</organism>
<dbReference type="SMART" id="SM00862">
    <property type="entry name" value="Trans_reg_C"/>
    <property type="match status" value="1"/>
</dbReference>
<dbReference type="GO" id="GO:0000160">
    <property type="term" value="P:phosphorelay signal transduction system"/>
    <property type="evidence" value="ECO:0007669"/>
    <property type="project" value="InterPro"/>
</dbReference>
<dbReference type="Gene3D" id="1.10.10.10">
    <property type="entry name" value="Winged helix-like DNA-binding domain superfamily/Winged helix DNA-binding domain"/>
    <property type="match status" value="1"/>
</dbReference>
<dbReference type="GO" id="GO:0003677">
    <property type="term" value="F:DNA binding"/>
    <property type="evidence" value="ECO:0007669"/>
    <property type="project" value="UniProtKB-UniRule"/>
</dbReference>
<dbReference type="EMBL" id="JABXXS010000030">
    <property type="protein sequence ID" value="NVN37753.1"/>
    <property type="molecule type" value="Genomic_DNA"/>
</dbReference>
<evidence type="ECO:0000259" key="3">
    <source>
        <dbReference type="PROSITE" id="PS51755"/>
    </source>
</evidence>
<sequence length="111" mass="12304">MRMTLTGAETGPLLLLWKHAGMLLSREMIIALFYDPPGTVEKRTIDLLVNRLRRKLARGGEQPEMLRTIRGDLGLTCLYQPVAVARTVNNLIDNACKFGSQEGCPKNVPAP</sequence>
<dbReference type="InterPro" id="IPR016032">
    <property type="entry name" value="Sig_transdc_resp-reg_C-effctor"/>
</dbReference>
<evidence type="ECO:0000256" key="2">
    <source>
        <dbReference type="PROSITE-ProRule" id="PRU01091"/>
    </source>
</evidence>
<dbReference type="Pfam" id="PF00486">
    <property type="entry name" value="Trans_reg_C"/>
    <property type="match status" value="1"/>
</dbReference>